<dbReference type="AlphaFoldDB" id="U1LMZ9"/>
<dbReference type="EMBL" id="ASHR01000035">
    <property type="protein sequence ID" value="ERG63307.1"/>
    <property type="molecule type" value="Genomic_DNA"/>
</dbReference>
<sequence>MKSERLQVLIETEQRVRLEQRAADRGVSVAALVRDAIDLVYPPHGDRRAAAAADILAAEPMAVGDPAALRAELDELRGGA</sequence>
<keyword evidence="2" id="KW-1185">Reference proteome</keyword>
<evidence type="ECO:0008006" key="3">
    <source>
        <dbReference type="Google" id="ProtNLM"/>
    </source>
</evidence>
<evidence type="ECO:0000313" key="2">
    <source>
        <dbReference type="Proteomes" id="UP000016462"/>
    </source>
</evidence>
<gene>
    <name evidence="1" type="ORF">L332_02415</name>
</gene>
<dbReference type="OrthoDB" id="5147985at2"/>
<comment type="caution">
    <text evidence="1">The sequence shown here is derived from an EMBL/GenBank/DDBJ whole genome shotgun (WGS) entry which is preliminary data.</text>
</comment>
<accession>U1LMZ9</accession>
<dbReference type="RefSeq" id="WP_021065117.1">
    <property type="nucleotide sequence ID" value="NZ_ASHR01000035.1"/>
</dbReference>
<organism evidence="1 2">
    <name type="scientific">Agrococcus pavilionensis RW1</name>
    <dbReference type="NCBI Taxonomy" id="1330458"/>
    <lineage>
        <taxon>Bacteria</taxon>
        <taxon>Bacillati</taxon>
        <taxon>Actinomycetota</taxon>
        <taxon>Actinomycetes</taxon>
        <taxon>Micrococcales</taxon>
        <taxon>Microbacteriaceae</taxon>
        <taxon>Agrococcus</taxon>
    </lineage>
</organism>
<protein>
    <recommendedName>
        <fullName evidence="3">Antitoxin</fullName>
    </recommendedName>
</protein>
<evidence type="ECO:0000313" key="1">
    <source>
        <dbReference type="EMBL" id="ERG63307.1"/>
    </source>
</evidence>
<reference evidence="1 2" key="1">
    <citation type="journal article" date="2013" name="Genome Announc.">
        <title>First draft genome sequence from a member of the genus agrococcus, isolated from modern microbialites.</title>
        <authorList>
            <person name="White R.A.III."/>
            <person name="Grassa C.J."/>
            <person name="Suttle C.A."/>
        </authorList>
    </citation>
    <scope>NUCLEOTIDE SEQUENCE [LARGE SCALE GENOMIC DNA]</scope>
    <source>
        <strain evidence="1 2">RW1</strain>
    </source>
</reference>
<dbReference type="Proteomes" id="UP000016462">
    <property type="component" value="Unassembled WGS sequence"/>
</dbReference>
<proteinExistence type="predicted"/>
<name>U1LMZ9_9MICO</name>